<feature type="domain" description="O-methyltransferase C-terminal" evidence="1">
    <location>
        <begin position="34"/>
        <end position="246"/>
    </location>
</feature>
<name>A0AAU9W7I5_9CNID</name>
<dbReference type="EMBL" id="CALNXJ010000009">
    <property type="protein sequence ID" value="CAH3104442.1"/>
    <property type="molecule type" value="Genomic_DNA"/>
</dbReference>
<organism evidence="2 3">
    <name type="scientific">Pocillopora meandrina</name>
    <dbReference type="NCBI Taxonomy" id="46732"/>
    <lineage>
        <taxon>Eukaryota</taxon>
        <taxon>Metazoa</taxon>
        <taxon>Cnidaria</taxon>
        <taxon>Anthozoa</taxon>
        <taxon>Hexacorallia</taxon>
        <taxon>Scleractinia</taxon>
        <taxon>Astrocoeniina</taxon>
        <taxon>Pocilloporidae</taxon>
        <taxon>Pocillopora</taxon>
    </lineage>
</organism>
<dbReference type="Pfam" id="PF00891">
    <property type="entry name" value="Methyltransf_2"/>
    <property type="match status" value="1"/>
</dbReference>
<dbReference type="SUPFAM" id="SSF53335">
    <property type="entry name" value="S-adenosyl-L-methionine-dependent methyltransferases"/>
    <property type="match status" value="1"/>
</dbReference>
<accession>A0AAU9W7I5</accession>
<dbReference type="InterPro" id="IPR029063">
    <property type="entry name" value="SAM-dependent_MTases_sf"/>
</dbReference>
<sequence length="275" mass="31508">MELLRKDKGPSLGQMVGYYASDELWAAMLAFRKAVKDSGGTAFERAYGLNLYDYIYRAEEMEYFAPTRSGDMVSDMGMKQRRSEFVHNYNRAMITLSKMDLDSAQPTLFIVYPWVKSDRIMDIGGRKSQFLSQRLQRNVPDHRVTLLKGDILDGIPKGKEVDTIIAKNLFVIFTEDGMVKVLENCRQVLAAHRKFIIVNSCNPEAKDTEHNVNKTGLHLDFRGIHIMAMSMMGHFRTKSEWLNLIDRLCKKVAFRLNAVYETGDGPTLFELLNCE</sequence>
<comment type="caution">
    <text evidence="2">The sequence shown here is derived from an EMBL/GenBank/DDBJ whole genome shotgun (WGS) entry which is preliminary data.</text>
</comment>
<evidence type="ECO:0000259" key="1">
    <source>
        <dbReference type="Pfam" id="PF00891"/>
    </source>
</evidence>
<protein>
    <recommendedName>
        <fullName evidence="1">O-methyltransferase C-terminal domain-containing protein</fullName>
    </recommendedName>
</protein>
<gene>
    <name evidence="2" type="ORF">PMEA_00034732</name>
</gene>
<dbReference type="Proteomes" id="UP001159428">
    <property type="component" value="Unassembled WGS sequence"/>
</dbReference>
<reference evidence="2 3" key="1">
    <citation type="submission" date="2022-05" db="EMBL/GenBank/DDBJ databases">
        <authorList>
            <consortium name="Genoscope - CEA"/>
            <person name="William W."/>
        </authorList>
    </citation>
    <scope>NUCLEOTIDE SEQUENCE [LARGE SCALE GENOMIC DNA]</scope>
</reference>
<proteinExistence type="predicted"/>
<evidence type="ECO:0000313" key="2">
    <source>
        <dbReference type="EMBL" id="CAH3104442.1"/>
    </source>
</evidence>
<dbReference type="GO" id="GO:0008171">
    <property type="term" value="F:O-methyltransferase activity"/>
    <property type="evidence" value="ECO:0007669"/>
    <property type="project" value="InterPro"/>
</dbReference>
<evidence type="ECO:0000313" key="3">
    <source>
        <dbReference type="Proteomes" id="UP001159428"/>
    </source>
</evidence>
<dbReference type="Gene3D" id="3.40.50.150">
    <property type="entry name" value="Vaccinia Virus protein VP39"/>
    <property type="match status" value="2"/>
</dbReference>
<keyword evidence="3" id="KW-1185">Reference proteome</keyword>
<dbReference type="AlphaFoldDB" id="A0AAU9W7I5"/>
<dbReference type="InterPro" id="IPR001077">
    <property type="entry name" value="COMT_C"/>
</dbReference>